<keyword evidence="4" id="KW-1185">Reference proteome</keyword>
<dbReference type="SUPFAM" id="SSF55961">
    <property type="entry name" value="Bet v1-like"/>
    <property type="match status" value="1"/>
</dbReference>
<dbReference type="PANTHER" id="PTHR31385">
    <property type="entry name" value="PUTATIVE (DUF220)-RELATED"/>
    <property type="match status" value="1"/>
</dbReference>
<name>D8R0I6_SELML</name>
<accession>D8R0I6</accession>
<feature type="region of interest" description="Disordered" evidence="1">
    <location>
        <begin position="191"/>
        <end position="239"/>
    </location>
</feature>
<evidence type="ECO:0000259" key="2">
    <source>
        <dbReference type="Pfam" id="PF02713"/>
    </source>
</evidence>
<feature type="domain" description="DUF220" evidence="2">
    <location>
        <begin position="91"/>
        <end position="136"/>
    </location>
</feature>
<dbReference type="OMA" id="NSRWRIP"/>
<dbReference type="KEGG" id="smo:SELMODRAFT_82450"/>
<dbReference type="AlphaFoldDB" id="D8R0I6"/>
<protein>
    <recommendedName>
        <fullName evidence="2">DUF220 domain-containing protein</fullName>
    </recommendedName>
</protein>
<dbReference type="InterPro" id="IPR023393">
    <property type="entry name" value="START-like_dom_sf"/>
</dbReference>
<organism evidence="4">
    <name type="scientific">Selaginella moellendorffii</name>
    <name type="common">Spikemoss</name>
    <dbReference type="NCBI Taxonomy" id="88036"/>
    <lineage>
        <taxon>Eukaryota</taxon>
        <taxon>Viridiplantae</taxon>
        <taxon>Streptophyta</taxon>
        <taxon>Embryophyta</taxon>
        <taxon>Tracheophyta</taxon>
        <taxon>Lycopodiopsida</taxon>
        <taxon>Selaginellales</taxon>
        <taxon>Selaginellaceae</taxon>
        <taxon>Selaginella</taxon>
    </lineage>
</organism>
<dbReference type="Gramene" id="EFJ34980">
    <property type="protein sequence ID" value="EFJ34980"/>
    <property type="gene ID" value="SELMODRAFT_82450"/>
</dbReference>
<evidence type="ECO:0000256" key="1">
    <source>
        <dbReference type="SAM" id="MobiDB-lite"/>
    </source>
</evidence>
<dbReference type="GO" id="GO:0005261">
    <property type="term" value="F:monoatomic cation channel activity"/>
    <property type="evidence" value="ECO:0000318"/>
    <property type="project" value="GO_Central"/>
</dbReference>
<reference evidence="3 4" key="1">
    <citation type="journal article" date="2011" name="Science">
        <title>The Selaginella genome identifies genetic changes associated with the evolution of vascular plants.</title>
        <authorList>
            <person name="Banks J.A."/>
            <person name="Nishiyama T."/>
            <person name="Hasebe M."/>
            <person name="Bowman J.L."/>
            <person name="Gribskov M."/>
            <person name="dePamphilis C."/>
            <person name="Albert V.A."/>
            <person name="Aono N."/>
            <person name="Aoyama T."/>
            <person name="Ambrose B.A."/>
            <person name="Ashton N.W."/>
            <person name="Axtell M.J."/>
            <person name="Barker E."/>
            <person name="Barker M.S."/>
            <person name="Bennetzen J.L."/>
            <person name="Bonawitz N.D."/>
            <person name="Chapple C."/>
            <person name="Cheng C."/>
            <person name="Correa L.G."/>
            <person name="Dacre M."/>
            <person name="DeBarry J."/>
            <person name="Dreyer I."/>
            <person name="Elias M."/>
            <person name="Engstrom E.M."/>
            <person name="Estelle M."/>
            <person name="Feng L."/>
            <person name="Finet C."/>
            <person name="Floyd S.K."/>
            <person name="Frommer W.B."/>
            <person name="Fujita T."/>
            <person name="Gramzow L."/>
            <person name="Gutensohn M."/>
            <person name="Harholt J."/>
            <person name="Hattori M."/>
            <person name="Heyl A."/>
            <person name="Hirai T."/>
            <person name="Hiwatashi Y."/>
            <person name="Ishikawa M."/>
            <person name="Iwata M."/>
            <person name="Karol K.G."/>
            <person name="Koehler B."/>
            <person name="Kolukisaoglu U."/>
            <person name="Kubo M."/>
            <person name="Kurata T."/>
            <person name="Lalonde S."/>
            <person name="Li K."/>
            <person name="Li Y."/>
            <person name="Litt A."/>
            <person name="Lyons E."/>
            <person name="Manning G."/>
            <person name="Maruyama T."/>
            <person name="Michael T.P."/>
            <person name="Mikami K."/>
            <person name="Miyazaki S."/>
            <person name="Morinaga S."/>
            <person name="Murata T."/>
            <person name="Mueller-Roeber B."/>
            <person name="Nelson D.R."/>
            <person name="Obara M."/>
            <person name="Oguri Y."/>
            <person name="Olmstead R.G."/>
            <person name="Onodera N."/>
            <person name="Petersen B.L."/>
            <person name="Pils B."/>
            <person name="Prigge M."/>
            <person name="Rensing S.A."/>
            <person name="Riano-Pachon D.M."/>
            <person name="Roberts A.W."/>
            <person name="Sato Y."/>
            <person name="Scheller H.V."/>
            <person name="Schulz B."/>
            <person name="Schulz C."/>
            <person name="Shakirov E.V."/>
            <person name="Shibagaki N."/>
            <person name="Shinohara N."/>
            <person name="Shippen D.E."/>
            <person name="Soerensen I."/>
            <person name="Sotooka R."/>
            <person name="Sugimoto N."/>
            <person name="Sugita M."/>
            <person name="Sumikawa N."/>
            <person name="Tanurdzic M."/>
            <person name="Theissen G."/>
            <person name="Ulvskov P."/>
            <person name="Wakazuki S."/>
            <person name="Weng J.K."/>
            <person name="Willats W.W."/>
            <person name="Wipf D."/>
            <person name="Wolf P.G."/>
            <person name="Yang L."/>
            <person name="Zimmer A.D."/>
            <person name="Zhu Q."/>
            <person name="Mitros T."/>
            <person name="Hellsten U."/>
            <person name="Loque D."/>
            <person name="Otillar R."/>
            <person name="Salamov A."/>
            <person name="Schmutz J."/>
            <person name="Shapiro H."/>
            <person name="Lindquist E."/>
            <person name="Lucas S."/>
            <person name="Rokhsar D."/>
            <person name="Grigoriev I.V."/>
        </authorList>
    </citation>
    <scope>NUCLEOTIDE SEQUENCE [LARGE SCALE GENOMIC DNA]</scope>
</reference>
<dbReference type="GO" id="GO:0009695">
    <property type="term" value="P:jasmonic acid biosynthetic process"/>
    <property type="evidence" value="ECO:0000318"/>
    <property type="project" value="GO_Central"/>
</dbReference>
<gene>
    <name evidence="3" type="ORF">SELMODRAFT_82450</name>
</gene>
<dbReference type="Pfam" id="PF02713">
    <property type="entry name" value="DUF220"/>
    <property type="match status" value="1"/>
</dbReference>
<dbReference type="PANTHER" id="PTHR31385:SF1">
    <property type="entry name" value="PUTATIVE (DUF220)-RELATED"/>
    <property type="match status" value="1"/>
</dbReference>
<dbReference type="HOGENOM" id="CLU_041491_0_0_1"/>
<proteinExistence type="predicted"/>
<feature type="non-terminal residue" evidence="3">
    <location>
        <position position="1"/>
    </location>
</feature>
<feature type="compositionally biased region" description="Basic and acidic residues" evidence="1">
    <location>
        <begin position="210"/>
        <end position="228"/>
    </location>
</feature>
<dbReference type="Gene3D" id="3.30.530.20">
    <property type="match status" value="1"/>
</dbReference>
<dbReference type="InParanoid" id="D8R0I6"/>
<dbReference type="FunCoup" id="D8R0I6">
    <property type="interactions" value="1882"/>
</dbReference>
<dbReference type="eggNOG" id="ENOG502QUTS">
    <property type="taxonomic scope" value="Eukaryota"/>
</dbReference>
<dbReference type="InterPro" id="IPR003863">
    <property type="entry name" value="DUF220"/>
</dbReference>
<evidence type="ECO:0000313" key="3">
    <source>
        <dbReference type="EMBL" id="EFJ34980.1"/>
    </source>
</evidence>
<dbReference type="Proteomes" id="UP000001514">
    <property type="component" value="Unassembled WGS sequence"/>
</dbReference>
<sequence>QLKLWRSNPSWVDEPPITAVTVPKGTLCHLKSTFKVGLPPEAVFGIITDPGNKRVFKNIKEVKYRKVIKAENNRQLVEVEQAAIWKFLWFSGTIDVRVLVDEDQSSHTVSYKLAKEGFMKRFEGTWEIKPFYVDGEPGEAGRVASLVNLHQEVQPVLIPPPPVSWYVRGITTKTTEMMIGDLQAEGKRIREGNEDDDEANLQVKNEDEEGASKKEWKAKLKSSEKWKTSGENSRWRIPK</sequence>
<evidence type="ECO:0000313" key="4">
    <source>
        <dbReference type="Proteomes" id="UP000001514"/>
    </source>
</evidence>
<dbReference type="EMBL" id="GL377569">
    <property type="protein sequence ID" value="EFJ34980.1"/>
    <property type="molecule type" value="Genomic_DNA"/>
</dbReference>
<dbReference type="GO" id="GO:0009707">
    <property type="term" value="C:chloroplast outer membrane"/>
    <property type="evidence" value="ECO:0000318"/>
    <property type="project" value="GO_Central"/>
</dbReference>
<dbReference type="OrthoDB" id="530906at2759"/>